<comment type="caution">
    <text evidence="9">The sequence shown here is derived from an EMBL/GenBank/DDBJ whole genome shotgun (WGS) entry which is preliminary data.</text>
</comment>
<name>A0ABY3C4B1_9GAMM</name>
<dbReference type="RefSeq" id="WP_127028687.1">
    <property type="nucleotide sequence ID" value="NZ_RYFG02000121.1"/>
</dbReference>
<dbReference type="InterPro" id="IPR036259">
    <property type="entry name" value="MFS_trans_sf"/>
</dbReference>
<dbReference type="PROSITE" id="PS50850">
    <property type="entry name" value="MFS"/>
    <property type="match status" value="1"/>
</dbReference>
<dbReference type="CDD" id="cd17472">
    <property type="entry name" value="MFS_YajR_like"/>
    <property type="match status" value="1"/>
</dbReference>
<dbReference type="PANTHER" id="PTHR23517">
    <property type="entry name" value="RESISTANCE PROTEIN MDTM, PUTATIVE-RELATED-RELATED"/>
    <property type="match status" value="1"/>
</dbReference>
<keyword evidence="3" id="KW-1003">Cell membrane</keyword>
<accession>A0ABY3C4B1</accession>
<dbReference type="Pfam" id="PF07690">
    <property type="entry name" value="MFS_1"/>
    <property type="match status" value="1"/>
</dbReference>
<feature type="transmembrane region" description="Helical" evidence="7">
    <location>
        <begin position="139"/>
        <end position="160"/>
    </location>
</feature>
<feature type="transmembrane region" description="Helical" evidence="7">
    <location>
        <begin position="82"/>
        <end position="104"/>
    </location>
</feature>
<feature type="domain" description="Major facilitator superfamily (MFS) profile" evidence="8">
    <location>
        <begin position="15"/>
        <end position="395"/>
    </location>
</feature>
<keyword evidence="4 7" id="KW-0812">Transmembrane</keyword>
<evidence type="ECO:0000256" key="1">
    <source>
        <dbReference type="ARBA" id="ARBA00004651"/>
    </source>
</evidence>
<feature type="transmembrane region" description="Helical" evidence="7">
    <location>
        <begin position="166"/>
        <end position="188"/>
    </location>
</feature>
<protein>
    <submittedName>
        <fullName evidence="9">MFS transporter</fullName>
    </submittedName>
</protein>
<feature type="transmembrane region" description="Helical" evidence="7">
    <location>
        <begin position="110"/>
        <end position="127"/>
    </location>
</feature>
<keyword evidence="6 7" id="KW-0472">Membrane</keyword>
<keyword evidence="2" id="KW-0813">Transport</keyword>
<keyword evidence="10" id="KW-1185">Reference proteome</keyword>
<feature type="transmembrane region" description="Helical" evidence="7">
    <location>
        <begin position="369"/>
        <end position="390"/>
    </location>
</feature>
<feature type="transmembrane region" description="Helical" evidence="7">
    <location>
        <begin position="219"/>
        <end position="240"/>
    </location>
</feature>
<feature type="transmembrane region" description="Helical" evidence="7">
    <location>
        <begin position="20"/>
        <end position="41"/>
    </location>
</feature>
<organism evidence="9 10">
    <name type="scientific">Candidatus Methylobacter oryzae</name>
    <dbReference type="NCBI Taxonomy" id="2497749"/>
    <lineage>
        <taxon>Bacteria</taxon>
        <taxon>Pseudomonadati</taxon>
        <taxon>Pseudomonadota</taxon>
        <taxon>Gammaproteobacteria</taxon>
        <taxon>Methylococcales</taxon>
        <taxon>Methylococcaceae</taxon>
        <taxon>Methylobacter</taxon>
    </lineage>
</organism>
<evidence type="ECO:0000256" key="6">
    <source>
        <dbReference type="ARBA" id="ARBA00023136"/>
    </source>
</evidence>
<evidence type="ECO:0000259" key="8">
    <source>
        <dbReference type="PROSITE" id="PS50850"/>
    </source>
</evidence>
<keyword evidence="5 7" id="KW-1133">Transmembrane helix</keyword>
<evidence type="ECO:0000256" key="3">
    <source>
        <dbReference type="ARBA" id="ARBA00022475"/>
    </source>
</evidence>
<reference evidence="9 10" key="1">
    <citation type="journal article" date="2019" name="Antonie Van Leeuwenhoek">
        <title>Description of 'Ca. Methylobacter oryzae' KRF1, a novel species from the environmentally important Methylobacter clade 2.</title>
        <authorList>
            <person name="Khatri K."/>
            <person name="Mohite J.A."/>
            <person name="Pandit P.S."/>
            <person name="Bahulikar R."/>
            <person name="Rahalkar M.C."/>
        </authorList>
    </citation>
    <scope>NUCLEOTIDE SEQUENCE [LARGE SCALE GENOMIC DNA]</scope>
    <source>
        <strain evidence="9 10">KRF1</strain>
    </source>
</reference>
<dbReference type="InterPro" id="IPR050171">
    <property type="entry name" value="MFS_Transporters"/>
</dbReference>
<evidence type="ECO:0000256" key="4">
    <source>
        <dbReference type="ARBA" id="ARBA00022692"/>
    </source>
</evidence>
<feature type="transmembrane region" description="Helical" evidence="7">
    <location>
        <begin position="47"/>
        <end position="70"/>
    </location>
</feature>
<dbReference type="Gene3D" id="3.30.70.100">
    <property type="match status" value="1"/>
</dbReference>
<evidence type="ECO:0000256" key="7">
    <source>
        <dbReference type="SAM" id="Phobius"/>
    </source>
</evidence>
<comment type="subcellular location">
    <subcellularLocation>
        <location evidence="1">Cell membrane</location>
        <topology evidence="1">Multi-pass membrane protein</topology>
    </subcellularLocation>
</comment>
<feature type="transmembrane region" description="Helical" evidence="7">
    <location>
        <begin position="341"/>
        <end position="363"/>
    </location>
</feature>
<dbReference type="InterPro" id="IPR020846">
    <property type="entry name" value="MFS_dom"/>
</dbReference>
<evidence type="ECO:0000313" key="10">
    <source>
        <dbReference type="Proteomes" id="UP000733744"/>
    </source>
</evidence>
<feature type="transmembrane region" description="Helical" evidence="7">
    <location>
        <begin position="307"/>
        <end position="329"/>
    </location>
</feature>
<dbReference type="InterPro" id="IPR011701">
    <property type="entry name" value="MFS"/>
</dbReference>
<dbReference type="SUPFAM" id="SSF103473">
    <property type="entry name" value="MFS general substrate transporter"/>
    <property type="match status" value="1"/>
</dbReference>
<sequence>MQDITSSMTPSEKRATWSLASIYALRMLGLFMILPVLSLFAEQLEGSTPALIGLAMSIYGLPQVLLQVPFGLLSDRFGRKKMIVIGLVLFFIGSVIAALSTTIYGVLVGRAFQGAGAVSAVIMALVADLTQEVHRTKAMAIIGISIGGSFGVGIVAGPIISQFGGVQGVFGVTAVLTLLAILAIIYIVPNPQKSKLHRDAEVVPAEMFHVLKNPDLLRLNYGIFTLHMILMAIFVVVPSLMRNAGLSAGHEWMVYLPVFVISMAFAVPFVILAEKKRKMKQVFLGAIAVLIAAEAGLSAVYQNLVGIIGFLWLFFCGFNLLEATLPSLVSKTAPADLKGTAMGAYSSSQFMGLFMGGVVGGWFNGKFGVTAVFLFCSAAAFSWLVVSLWMKPPRYVANLLISLEQLSEQGANEFVAEMLKISGVENVTLHYEEALVYLKVDNQKLDKDQLQGLITQYVNA</sequence>
<feature type="transmembrane region" description="Helical" evidence="7">
    <location>
        <begin position="282"/>
        <end position="301"/>
    </location>
</feature>
<dbReference type="Gene3D" id="1.20.1250.20">
    <property type="entry name" value="MFS general substrate transporter like domains"/>
    <property type="match status" value="1"/>
</dbReference>
<evidence type="ECO:0000256" key="2">
    <source>
        <dbReference type="ARBA" id="ARBA00022448"/>
    </source>
</evidence>
<evidence type="ECO:0000313" key="9">
    <source>
        <dbReference type="EMBL" id="TRW89539.1"/>
    </source>
</evidence>
<dbReference type="PANTHER" id="PTHR23517:SF2">
    <property type="entry name" value="MULTIDRUG RESISTANCE PROTEIN MDTH"/>
    <property type="match status" value="1"/>
</dbReference>
<dbReference type="EMBL" id="RYFG02000121">
    <property type="protein sequence ID" value="TRW89539.1"/>
    <property type="molecule type" value="Genomic_DNA"/>
</dbReference>
<evidence type="ECO:0000256" key="5">
    <source>
        <dbReference type="ARBA" id="ARBA00022989"/>
    </source>
</evidence>
<dbReference type="Proteomes" id="UP000733744">
    <property type="component" value="Unassembled WGS sequence"/>
</dbReference>
<gene>
    <name evidence="9" type="ORF">EKO24_020975</name>
</gene>
<proteinExistence type="predicted"/>
<feature type="transmembrane region" description="Helical" evidence="7">
    <location>
        <begin position="252"/>
        <end position="273"/>
    </location>
</feature>